<protein>
    <recommendedName>
        <fullName evidence="3">Transcriptional regulator</fullName>
    </recommendedName>
</protein>
<dbReference type="EMBL" id="JAMPJU010000007">
    <property type="protein sequence ID" value="MCV9882879.1"/>
    <property type="molecule type" value="Genomic_DNA"/>
</dbReference>
<dbReference type="RefSeq" id="WP_264090554.1">
    <property type="nucleotide sequence ID" value="NZ_JAMPJU010000007.1"/>
</dbReference>
<gene>
    <name evidence="1" type="ORF">NC856_11425</name>
</gene>
<name>A0ABT3D7E9_9GAMM</name>
<comment type="caution">
    <text evidence="1">The sequence shown here is derived from an EMBL/GenBank/DDBJ whole genome shotgun (WGS) entry which is preliminary data.</text>
</comment>
<evidence type="ECO:0000313" key="2">
    <source>
        <dbReference type="Proteomes" id="UP001165568"/>
    </source>
</evidence>
<feature type="non-terminal residue" evidence="1">
    <location>
        <position position="62"/>
    </location>
</feature>
<organism evidence="1 2">
    <name type="scientific">Brenneria izbisi</name>
    <dbReference type="NCBI Taxonomy" id="2939450"/>
    <lineage>
        <taxon>Bacteria</taxon>
        <taxon>Pseudomonadati</taxon>
        <taxon>Pseudomonadota</taxon>
        <taxon>Gammaproteobacteria</taxon>
        <taxon>Enterobacterales</taxon>
        <taxon>Pectobacteriaceae</taxon>
        <taxon>Brenneria</taxon>
    </lineage>
</organism>
<proteinExistence type="predicted"/>
<reference evidence="1" key="1">
    <citation type="submission" date="2022-04" db="EMBL/GenBank/DDBJ databases">
        <title>Brenneria sp. isolated from walnut trees in Serbia.</title>
        <authorList>
            <person name="Gasic K."/>
            <person name="Zlatkovic N."/>
            <person name="Kuzmanovic N."/>
        </authorList>
    </citation>
    <scope>NUCLEOTIDE SEQUENCE</scope>
    <source>
        <strain evidence="1">KBI 423</strain>
    </source>
</reference>
<evidence type="ECO:0008006" key="3">
    <source>
        <dbReference type="Google" id="ProtNLM"/>
    </source>
</evidence>
<keyword evidence="2" id="KW-1185">Reference proteome</keyword>
<evidence type="ECO:0000313" key="1">
    <source>
        <dbReference type="EMBL" id="MCV9882879.1"/>
    </source>
</evidence>
<accession>A0ABT3D7E9</accession>
<sequence>MMWQDEKNANRNKKSLGAIFNVAKQWPEGKRAGIARDKKSLGAIFNVAKQWPEGKRAGIARD</sequence>
<dbReference type="Proteomes" id="UP001165568">
    <property type="component" value="Unassembled WGS sequence"/>
</dbReference>